<dbReference type="RefSeq" id="WP_184948298.1">
    <property type="nucleotide sequence ID" value="NZ_BAAAWZ010000004.1"/>
</dbReference>
<gene>
    <name evidence="3" type="ORF">FHS22_006882</name>
</gene>
<evidence type="ECO:0000313" key="3">
    <source>
        <dbReference type="EMBL" id="MBB5967575.1"/>
    </source>
</evidence>
<dbReference type="PROSITE" id="PS50801">
    <property type="entry name" value="STAS"/>
    <property type="match status" value="1"/>
</dbReference>
<dbReference type="Gene3D" id="3.30.750.24">
    <property type="entry name" value="STAS domain"/>
    <property type="match status" value="1"/>
</dbReference>
<dbReference type="InterPro" id="IPR002645">
    <property type="entry name" value="STAS_dom"/>
</dbReference>
<protein>
    <submittedName>
        <fullName evidence="3">Anti-anti-sigma regulatory factor</fullName>
    </submittedName>
</protein>
<feature type="region of interest" description="Disordered" evidence="1">
    <location>
        <begin position="1"/>
        <end position="25"/>
    </location>
</feature>
<dbReference type="InterPro" id="IPR036513">
    <property type="entry name" value="STAS_dom_sf"/>
</dbReference>
<keyword evidence="4" id="KW-1185">Reference proteome</keyword>
<dbReference type="EMBL" id="JACHJJ010000035">
    <property type="protein sequence ID" value="MBB5967575.1"/>
    <property type="molecule type" value="Genomic_DNA"/>
</dbReference>
<organism evidence="3 4">
    <name type="scientific">Planomonospora venezuelensis</name>
    <dbReference type="NCBI Taxonomy" id="1999"/>
    <lineage>
        <taxon>Bacteria</taxon>
        <taxon>Bacillati</taxon>
        <taxon>Actinomycetota</taxon>
        <taxon>Actinomycetes</taxon>
        <taxon>Streptosporangiales</taxon>
        <taxon>Streptosporangiaceae</taxon>
        <taxon>Planomonospora</taxon>
    </lineage>
</organism>
<evidence type="ECO:0000313" key="4">
    <source>
        <dbReference type="Proteomes" id="UP000562352"/>
    </source>
</evidence>
<proteinExistence type="predicted"/>
<reference evidence="3 4" key="1">
    <citation type="submission" date="2020-08" db="EMBL/GenBank/DDBJ databases">
        <title>Genomic Encyclopedia of Type Strains, Phase III (KMG-III): the genomes of soil and plant-associated and newly described type strains.</title>
        <authorList>
            <person name="Whitman W."/>
        </authorList>
    </citation>
    <scope>NUCLEOTIDE SEQUENCE [LARGE SCALE GENOMIC DNA]</scope>
    <source>
        <strain evidence="3 4">CECT 3303</strain>
    </source>
</reference>
<evidence type="ECO:0000256" key="1">
    <source>
        <dbReference type="SAM" id="MobiDB-lite"/>
    </source>
</evidence>
<comment type="caution">
    <text evidence="3">The sequence shown here is derived from an EMBL/GenBank/DDBJ whole genome shotgun (WGS) entry which is preliminary data.</text>
</comment>
<accession>A0A841DHK2</accession>
<dbReference type="Proteomes" id="UP000562352">
    <property type="component" value="Unassembled WGS sequence"/>
</dbReference>
<dbReference type="CDD" id="cd07043">
    <property type="entry name" value="STAS_anti-anti-sigma_factors"/>
    <property type="match status" value="1"/>
</dbReference>
<evidence type="ECO:0000259" key="2">
    <source>
        <dbReference type="PROSITE" id="PS50801"/>
    </source>
</evidence>
<dbReference type="SUPFAM" id="SSF52091">
    <property type="entry name" value="SpoIIaa-like"/>
    <property type="match status" value="1"/>
</dbReference>
<sequence>MGSVTLPDAGPAIAPPPAPEPAAGLLREPAPAVFPERVSGPAAEPPLAVPPADPVLELLVGPGTDRTVVTLVGDLTMSTACILGRVLSDLVDQGHRFLVLDARALGSCDGAGWTLLLGIRWRLATVSGRLRITGLAPRLMSSCVRLELAEVFELDEA</sequence>
<dbReference type="Pfam" id="PF01740">
    <property type="entry name" value="STAS"/>
    <property type="match status" value="1"/>
</dbReference>
<dbReference type="AlphaFoldDB" id="A0A841DHK2"/>
<name>A0A841DHK2_PLAVE</name>
<feature type="domain" description="STAS" evidence="2">
    <location>
        <begin position="68"/>
        <end position="157"/>
    </location>
</feature>